<evidence type="ECO:0000313" key="1">
    <source>
        <dbReference type="EMBL" id="KAK5695956.1"/>
    </source>
</evidence>
<dbReference type="AlphaFoldDB" id="A0AAN7ZMG3"/>
<dbReference type="Proteomes" id="UP001310594">
    <property type="component" value="Unassembled WGS sequence"/>
</dbReference>
<name>A0AAN7ZMG3_9PEZI</name>
<evidence type="ECO:0000313" key="2">
    <source>
        <dbReference type="Proteomes" id="UP001310594"/>
    </source>
</evidence>
<gene>
    <name evidence="1" type="ORF">LTR97_008376</name>
</gene>
<comment type="caution">
    <text evidence="1">The sequence shown here is derived from an EMBL/GenBank/DDBJ whole genome shotgun (WGS) entry which is preliminary data.</text>
</comment>
<reference evidence="1" key="1">
    <citation type="submission" date="2023-08" db="EMBL/GenBank/DDBJ databases">
        <title>Black Yeasts Isolated from many extreme environments.</title>
        <authorList>
            <person name="Coleine C."/>
            <person name="Stajich J.E."/>
            <person name="Selbmann L."/>
        </authorList>
    </citation>
    <scope>NUCLEOTIDE SEQUENCE</scope>
    <source>
        <strain evidence="1">CCFEE 5810</strain>
    </source>
</reference>
<organism evidence="1 2">
    <name type="scientific">Elasticomyces elasticus</name>
    <dbReference type="NCBI Taxonomy" id="574655"/>
    <lineage>
        <taxon>Eukaryota</taxon>
        <taxon>Fungi</taxon>
        <taxon>Dikarya</taxon>
        <taxon>Ascomycota</taxon>
        <taxon>Pezizomycotina</taxon>
        <taxon>Dothideomycetes</taxon>
        <taxon>Dothideomycetidae</taxon>
        <taxon>Mycosphaerellales</taxon>
        <taxon>Teratosphaeriaceae</taxon>
        <taxon>Elasticomyces</taxon>
    </lineage>
</organism>
<accession>A0AAN7ZMG3</accession>
<sequence>MSSSRLSAFANRRPPAKTEKLGFLHLPDEARKRICELAIFDHDRGLVLLPRALPRTPLAWEDEDEDFSDHIAASCLRNPGEPPLDFDTMDSHDPAEGCWVNGDSADDTCSEGYCSSEVSDSDSDRTAQENTSGLYDYLDEEKADSEGVDEACTKCVMKWEEDIDECCPDECECDCHETPVEAVSDVESEPCVAPSDRCVTGECIDEACKHCAGNGLLSDSFEEAYVNDPEGDFEAQREEEWGPEDEYHLDVDEKVGVLYEANEPAILLASTEIRAQCLPIYYSNNAFSWRMFWLDYPGSLKSFQKWAQTVAGVHAKHITKLSLEGRHVVEEGTEFAVDIDLLETAPYFHVALKHEGDAHDVWCAEALHKELSLELRVIAARSQHRPTFTAEDLCALGAIFVKVMHWECGSILPPPDKRMFGDYKPDLFDATCPLHDSDAPEEPTERAASQEL</sequence>
<proteinExistence type="predicted"/>
<protein>
    <submittedName>
        <fullName evidence="1">Uncharacterized protein</fullName>
    </submittedName>
</protein>
<dbReference type="EMBL" id="JAVRQU010000013">
    <property type="protein sequence ID" value="KAK5695956.1"/>
    <property type="molecule type" value="Genomic_DNA"/>
</dbReference>